<dbReference type="EMBL" id="CAXKWB010024336">
    <property type="protein sequence ID" value="CAL4126200.1"/>
    <property type="molecule type" value="Genomic_DNA"/>
</dbReference>
<dbReference type="Gene3D" id="1.25.10.10">
    <property type="entry name" value="Leucine-rich Repeat Variant"/>
    <property type="match status" value="2"/>
</dbReference>
<keyword evidence="3" id="KW-0132">Cell division</keyword>
<dbReference type="GO" id="GO:0005829">
    <property type="term" value="C:cytosol"/>
    <property type="evidence" value="ECO:0007669"/>
    <property type="project" value="TreeGrafter"/>
</dbReference>
<feature type="domain" description="Ataxin-10" evidence="7">
    <location>
        <begin position="402"/>
        <end position="475"/>
    </location>
</feature>
<dbReference type="Proteomes" id="UP001497623">
    <property type="component" value="Unassembled WGS sequence"/>
</dbReference>
<evidence type="ECO:0000256" key="5">
    <source>
        <dbReference type="ARBA" id="ARBA00045173"/>
    </source>
</evidence>
<evidence type="ECO:0000313" key="9">
    <source>
        <dbReference type="Proteomes" id="UP001497623"/>
    </source>
</evidence>
<comment type="caution">
    <text evidence="8">The sequence shown here is derived from an EMBL/GenBank/DDBJ whole genome shotgun (WGS) entry which is preliminary data.</text>
</comment>
<dbReference type="InterPro" id="IPR011989">
    <property type="entry name" value="ARM-like"/>
</dbReference>
<dbReference type="SUPFAM" id="SSF48371">
    <property type="entry name" value="ARM repeat"/>
    <property type="match status" value="1"/>
</dbReference>
<dbReference type="AlphaFoldDB" id="A0AAV2RN00"/>
<keyword evidence="4" id="KW-0131">Cell cycle</keyword>
<dbReference type="Pfam" id="PF09759">
    <property type="entry name" value="Atx10homo_assoc"/>
    <property type="match status" value="1"/>
</dbReference>
<comment type="function">
    <text evidence="5">May play a role in the regulation of cytokinesis. May play a role in signaling by stimulating protein glycosylation. Induces neuritogenesis by activating the Ras-MAP kinase pathway and is necessary for the survival of cerebellar neurons. Does not appear to play a major role in ciliogenesis.</text>
</comment>
<evidence type="ECO:0000256" key="1">
    <source>
        <dbReference type="ARBA" id="ARBA00008384"/>
    </source>
</evidence>
<sequence>MSFCRLVLAGKESLQYHQNGDLIQCVEKLHRLQKALSNVDKWELDTSVIWSVTSVLRGEISKWDEFHDQPLPTQICLNVAAAALCCIRNTFHKCSRTQVLVAETPELLKPIVDTLQWTFTSRAPKNDALAKDDCSSNSSSEDEGTPRHQSKVFIEAHLGLASACITCLGNLIANNKITRHLVWAHISGLMGNLLEYPDIEVAQMACMVLNNFLLETDIREQICSSETLPAMMGSLTRLYQYETRYACFSLFCLKRLLSDCNVLYKIWPTLGCQQKCLSMDVLTTMLENTDTNEGVVSDSTISVLVDKFKSGADKILTTHGGGLGSEEEAVNLVRLLTFICTVAATDSRRKKIQQDASLLITSVYLLRCISEIGKVGNNEFTPIQELSLVDDEVVKNHPIFGFKSDLIRLIASLVYQNKVNQNQVREINGILLILESTQLDARNPLIKENAVFAMKNLLEGNAENQKAISRLQLRGPA</sequence>
<feature type="region of interest" description="Disordered" evidence="6">
    <location>
        <begin position="127"/>
        <end position="147"/>
    </location>
</feature>
<dbReference type="InterPro" id="IPR019156">
    <property type="entry name" value="Ataxin-10_domain"/>
</dbReference>
<dbReference type="GO" id="GO:0031175">
    <property type="term" value="P:neuron projection development"/>
    <property type="evidence" value="ECO:0007669"/>
    <property type="project" value="TreeGrafter"/>
</dbReference>
<proteinExistence type="inferred from homology"/>
<evidence type="ECO:0000256" key="4">
    <source>
        <dbReference type="ARBA" id="ARBA00023306"/>
    </source>
</evidence>
<name>A0AAV2RN00_MEGNR</name>
<dbReference type="InterPro" id="IPR051374">
    <property type="entry name" value="Ataxin-10/CTR86_families"/>
</dbReference>
<dbReference type="GO" id="GO:0051301">
    <property type="term" value="P:cell division"/>
    <property type="evidence" value="ECO:0007669"/>
    <property type="project" value="UniProtKB-KW"/>
</dbReference>
<evidence type="ECO:0000256" key="2">
    <source>
        <dbReference type="ARBA" id="ARBA00018804"/>
    </source>
</evidence>
<dbReference type="PANTHER" id="PTHR13255:SF0">
    <property type="entry name" value="ATAXIN-10"/>
    <property type="match status" value="1"/>
</dbReference>
<evidence type="ECO:0000259" key="7">
    <source>
        <dbReference type="Pfam" id="PF09759"/>
    </source>
</evidence>
<keyword evidence="9" id="KW-1185">Reference proteome</keyword>
<accession>A0AAV2RN00</accession>
<comment type="similarity">
    <text evidence="1">Belongs to the ataxin-10 family.</text>
</comment>
<protein>
    <recommendedName>
        <fullName evidence="2">Ataxin-10</fullName>
    </recommendedName>
</protein>
<feature type="non-terminal residue" evidence="8">
    <location>
        <position position="477"/>
    </location>
</feature>
<dbReference type="InterPro" id="IPR016024">
    <property type="entry name" value="ARM-type_fold"/>
</dbReference>
<evidence type="ECO:0000256" key="6">
    <source>
        <dbReference type="SAM" id="MobiDB-lite"/>
    </source>
</evidence>
<gene>
    <name evidence="8" type="ORF">MNOR_LOCUS25465</name>
</gene>
<dbReference type="PANTHER" id="PTHR13255">
    <property type="entry name" value="ATAXIN-10"/>
    <property type="match status" value="1"/>
</dbReference>
<organism evidence="8 9">
    <name type="scientific">Meganyctiphanes norvegica</name>
    <name type="common">Northern krill</name>
    <name type="synonym">Thysanopoda norvegica</name>
    <dbReference type="NCBI Taxonomy" id="48144"/>
    <lineage>
        <taxon>Eukaryota</taxon>
        <taxon>Metazoa</taxon>
        <taxon>Ecdysozoa</taxon>
        <taxon>Arthropoda</taxon>
        <taxon>Crustacea</taxon>
        <taxon>Multicrustacea</taxon>
        <taxon>Malacostraca</taxon>
        <taxon>Eumalacostraca</taxon>
        <taxon>Eucarida</taxon>
        <taxon>Euphausiacea</taxon>
        <taxon>Euphausiidae</taxon>
        <taxon>Meganyctiphanes</taxon>
    </lineage>
</organism>
<evidence type="ECO:0000313" key="8">
    <source>
        <dbReference type="EMBL" id="CAL4126200.1"/>
    </source>
</evidence>
<evidence type="ECO:0000256" key="3">
    <source>
        <dbReference type="ARBA" id="ARBA00022618"/>
    </source>
</evidence>
<reference evidence="8 9" key="1">
    <citation type="submission" date="2024-05" db="EMBL/GenBank/DDBJ databases">
        <authorList>
            <person name="Wallberg A."/>
        </authorList>
    </citation>
    <scope>NUCLEOTIDE SEQUENCE [LARGE SCALE GENOMIC DNA]</scope>
</reference>